<dbReference type="GO" id="GO:0006633">
    <property type="term" value="P:fatty acid biosynthetic process"/>
    <property type="evidence" value="ECO:0007669"/>
    <property type="project" value="TreeGrafter"/>
</dbReference>
<evidence type="ECO:0000256" key="2">
    <source>
        <dbReference type="ARBA" id="ARBA00022692"/>
    </source>
</evidence>
<evidence type="ECO:0000256" key="8">
    <source>
        <dbReference type="SAM" id="Phobius"/>
    </source>
</evidence>
<keyword evidence="5 8" id="KW-0472">Membrane</keyword>
<dbReference type="InterPro" id="IPR049551">
    <property type="entry name" value="PKS_DH_C"/>
</dbReference>
<evidence type="ECO:0000256" key="1">
    <source>
        <dbReference type="ARBA" id="ARBA00004477"/>
    </source>
</evidence>
<dbReference type="Gene3D" id="3.10.129.110">
    <property type="entry name" value="Polyketide synthase dehydratase"/>
    <property type="match status" value="1"/>
</dbReference>
<organism evidence="10 11">
    <name type="scientific">Talaromyces atroroseus</name>
    <dbReference type="NCBI Taxonomy" id="1441469"/>
    <lineage>
        <taxon>Eukaryota</taxon>
        <taxon>Fungi</taxon>
        <taxon>Dikarya</taxon>
        <taxon>Ascomycota</taxon>
        <taxon>Pezizomycotina</taxon>
        <taxon>Eurotiomycetes</taxon>
        <taxon>Eurotiomycetidae</taxon>
        <taxon>Eurotiales</taxon>
        <taxon>Trichocomaceae</taxon>
        <taxon>Talaromyces</taxon>
        <taxon>Talaromyces sect. Trachyspermi</taxon>
    </lineage>
</organism>
<dbReference type="Proteomes" id="UP000214365">
    <property type="component" value="Unassembled WGS sequence"/>
</dbReference>
<dbReference type="Pfam" id="PF11779">
    <property type="entry name" value="SPT_ssu-like"/>
    <property type="match status" value="1"/>
</dbReference>
<name>A0A225A9W7_TALAT</name>
<keyword evidence="3" id="KW-0256">Endoplasmic reticulum</keyword>
<dbReference type="SMART" id="SM00826">
    <property type="entry name" value="PKS_DH"/>
    <property type="match status" value="1"/>
</dbReference>
<dbReference type="InterPro" id="IPR020807">
    <property type="entry name" value="PKS_DH"/>
</dbReference>
<evidence type="ECO:0000256" key="6">
    <source>
        <dbReference type="PROSITE-ProRule" id="PRU01363"/>
    </source>
</evidence>
<evidence type="ECO:0000256" key="3">
    <source>
        <dbReference type="ARBA" id="ARBA00022824"/>
    </source>
</evidence>
<dbReference type="InterPro" id="IPR049900">
    <property type="entry name" value="PKS_mFAS_DH"/>
</dbReference>
<dbReference type="GO" id="GO:0005789">
    <property type="term" value="C:endoplasmic reticulum membrane"/>
    <property type="evidence" value="ECO:0007669"/>
    <property type="project" value="UniProtKB-SubCell"/>
</dbReference>
<comment type="caution">
    <text evidence="10">The sequence shown here is derived from an EMBL/GenBank/DDBJ whole genome shotgun (WGS) entry which is preliminary data.</text>
</comment>
<dbReference type="Pfam" id="PF14765">
    <property type="entry name" value="PS-DH"/>
    <property type="match status" value="1"/>
</dbReference>
<dbReference type="PANTHER" id="PTHR43775:SF50">
    <property type="entry name" value="HIGHLY REDUCING POLYKETIDE SYNTHASE SRDA"/>
    <property type="match status" value="1"/>
</dbReference>
<feature type="region of interest" description="Disordered" evidence="7">
    <location>
        <begin position="1"/>
        <end position="20"/>
    </location>
</feature>
<reference evidence="10 11" key="1">
    <citation type="submission" date="2015-06" db="EMBL/GenBank/DDBJ databases">
        <title>Talaromyces atroroseus IBT 11181 draft genome.</title>
        <authorList>
            <person name="Rasmussen K.B."/>
            <person name="Rasmussen S."/>
            <person name="Petersen B."/>
            <person name="Sicheritz-Ponten T."/>
            <person name="Mortensen U.H."/>
            <person name="Thrane U."/>
        </authorList>
    </citation>
    <scope>NUCLEOTIDE SEQUENCE [LARGE SCALE GENOMIC DNA]</scope>
    <source>
        <strain evidence="10 11">IBT 11181</strain>
    </source>
</reference>
<keyword evidence="2 8" id="KW-0812">Transmembrane</keyword>
<dbReference type="GO" id="GO:0044550">
    <property type="term" value="P:secondary metabolite biosynthetic process"/>
    <property type="evidence" value="ECO:0007669"/>
    <property type="project" value="TreeGrafter"/>
</dbReference>
<dbReference type="PANTHER" id="PTHR43775">
    <property type="entry name" value="FATTY ACID SYNTHASE"/>
    <property type="match status" value="1"/>
</dbReference>
<feature type="region of interest" description="C-terminal hotdog fold" evidence="6">
    <location>
        <begin position="309"/>
        <end position="462"/>
    </location>
</feature>
<feature type="region of interest" description="N-terminal hotdog fold" evidence="6">
    <location>
        <begin position="163"/>
        <end position="295"/>
    </location>
</feature>
<dbReference type="InterPro" id="IPR049552">
    <property type="entry name" value="PKS_DH_N"/>
</dbReference>
<dbReference type="OrthoDB" id="202672at2759"/>
<evidence type="ECO:0000259" key="9">
    <source>
        <dbReference type="PROSITE" id="PS52019"/>
    </source>
</evidence>
<evidence type="ECO:0000256" key="4">
    <source>
        <dbReference type="ARBA" id="ARBA00022989"/>
    </source>
</evidence>
<dbReference type="EMBL" id="LFMY01000011">
    <property type="protein sequence ID" value="OKL57592.1"/>
    <property type="molecule type" value="Genomic_DNA"/>
</dbReference>
<dbReference type="GO" id="GO:0004312">
    <property type="term" value="F:fatty acid synthase activity"/>
    <property type="evidence" value="ECO:0007669"/>
    <property type="project" value="TreeGrafter"/>
</dbReference>
<feature type="domain" description="PKS/mFAS DH" evidence="9">
    <location>
        <begin position="163"/>
        <end position="462"/>
    </location>
</feature>
<gene>
    <name evidence="10" type="ORF">UA08_06954</name>
</gene>
<protein>
    <recommendedName>
        <fullName evidence="9">PKS/mFAS DH domain-containing protein</fullName>
    </recommendedName>
</protein>
<dbReference type="RefSeq" id="XP_020117713.1">
    <property type="nucleotide sequence ID" value="XM_020262277.1"/>
</dbReference>
<evidence type="ECO:0000313" key="11">
    <source>
        <dbReference type="Proteomes" id="UP000214365"/>
    </source>
</evidence>
<dbReference type="AlphaFoldDB" id="A0A225A9W7"/>
<keyword evidence="4 8" id="KW-1133">Transmembrane helix</keyword>
<feature type="transmembrane region" description="Helical" evidence="8">
    <location>
        <begin position="84"/>
        <end position="105"/>
    </location>
</feature>
<dbReference type="InterPro" id="IPR024512">
    <property type="entry name" value="Ser_palmitoyltrfase_ssu-like"/>
</dbReference>
<evidence type="ECO:0000313" key="10">
    <source>
        <dbReference type="EMBL" id="OKL57592.1"/>
    </source>
</evidence>
<keyword evidence="11" id="KW-1185">Reference proteome</keyword>
<dbReference type="InterPro" id="IPR042104">
    <property type="entry name" value="PKS_dehydratase_sf"/>
</dbReference>
<accession>A0A225A9W7</accession>
<feature type="compositionally biased region" description="Polar residues" evidence="7">
    <location>
        <begin position="10"/>
        <end position="20"/>
    </location>
</feature>
<dbReference type="GeneID" id="31006710"/>
<evidence type="ECO:0000256" key="5">
    <source>
        <dbReference type="ARBA" id="ARBA00023136"/>
    </source>
</evidence>
<comment type="subcellular location">
    <subcellularLocation>
        <location evidence="1">Endoplasmic reticulum membrane</location>
        <topology evidence="1">Multi-pass membrane protein</topology>
    </subcellularLocation>
</comment>
<dbReference type="PROSITE" id="PS52019">
    <property type="entry name" value="PKS_MFAS_DH"/>
    <property type="match status" value="1"/>
</dbReference>
<dbReference type="InterPro" id="IPR050091">
    <property type="entry name" value="PKS_NRPS_Biosynth_Enz"/>
</dbReference>
<comment type="caution">
    <text evidence="6">Lacks conserved residue(s) required for the propagation of feature annotation.</text>
</comment>
<dbReference type="Pfam" id="PF21089">
    <property type="entry name" value="PKS_DH_N"/>
    <property type="match status" value="1"/>
</dbReference>
<sequence>MATRMRSFYTAPTSAHGSTHSQPIVDELISKYNSSISTSTRSCSMSFSKRRRNILQRCLDRLFLEYYRYEVTFGVYVMTPGEKFVANAFVFVALTLLIWAVLLYFPQHLFRNIGRFVWILTGHSEDVAALFAPPRAVASISKAPLAMGNDTLAPKPGVKSINRDLLEFKVSDQSERRSSWTNVITVKELPWLDDHKLGSTTVFPAAGYLTLAAETLLQLHRARETTFLGVTLRQVDICRILVIQEENDDASIVTELRPARSSSVEEWWSFKICSFVGSNTTIHATGQIAGLSEISVPNPTFDKFSIASMEDQPRQAWYDKLAEEGLRLGRQFQSLARIYNDGAQGLCRTISETRLFSRNDGVGQSRHSNSLLHPITLETLLQTALIASAGGVISNFEAKVPVAVETVEIMLPPPATFSSSCRMYADSRSIGLGVFSIDAELRSLSRLVLIKMSNIRCVPAFE</sequence>
<proteinExistence type="predicted"/>
<evidence type="ECO:0000256" key="7">
    <source>
        <dbReference type="SAM" id="MobiDB-lite"/>
    </source>
</evidence>